<evidence type="ECO:0000313" key="1">
    <source>
        <dbReference type="EMBL" id="VVA91986.1"/>
    </source>
</evidence>
<name>A0A565ARE4_9BRAS</name>
<reference evidence="1" key="1">
    <citation type="submission" date="2019-07" db="EMBL/GenBank/DDBJ databases">
        <authorList>
            <person name="Dittberner H."/>
        </authorList>
    </citation>
    <scope>NUCLEOTIDE SEQUENCE [LARGE SCALE GENOMIC DNA]</scope>
</reference>
<dbReference type="EMBL" id="CABITT030000001">
    <property type="protein sequence ID" value="VVA91986.1"/>
    <property type="molecule type" value="Genomic_DNA"/>
</dbReference>
<dbReference type="Proteomes" id="UP000489600">
    <property type="component" value="Unassembled WGS sequence"/>
</dbReference>
<keyword evidence="2" id="KW-1185">Reference proteome</keyword>
<proteinExistence type="predicted"/>
<dbReference type="AlphaFoldDB" id="A0A565ARE4"/>
<organism evidence="1 2">
    <name type="scientific">Arabis nemorensis</name>
    <dbReference type="NCBI Taxonomy" id="586526"/>
    <lineage>
        <taxon>Eukaryota</taxon>
        <taxon>Viridiplantae</taxon>
        <taxon>Streptophyta</taxon>
        <taxon>Embryophyta</taxon>
        <taxon>Tracheophyta</taxon>
        <taxon>Spermatophyta</taxon>
        <taxon>Magnoliopsida</taxon>
        <taxon>eudicotyledons</taxon>
        <taxon>Gunneridae</taxon>
        <taxon>Pentapetalae</taxon>
        <taxon>rosids</taxon>
        <taxon>malvids</taxon>
        <taxon>Brassicales</taxon>
        <taxon>Brassicaceae</taxon>
        <taxon>Arabideae</taxon>
        <taxon>Arabis</taxon>
    </lineage>
</organism>
<gene>
    <name evidence="1" type="ORF">ANE_LOCUS2431</name>
</gene>
<protein>
    <submittedName>
        <fullName evidence="1">Uncharacterized protein</fullName>
    </submittedName>
</protein>
<comment type="caution">
    <text evidence="1">The sequence shown here is derived from an EMBL/GenBank/DDBJ whole genome shotgun (WGS) entry which is preliminary data.</text>
</comment>
<accession>A0A565ARE4</accession>
<evidence type="ECO:0000313" key="2">
    <source>
        <dbReference type="Proteomes" id="UP000489600"/>
    </source>
</evidence>
<sequence length="93" mass="11276">MEKEAGIVSDSNRQTVYTTGLYWLRHQRSETKDMKRGSCKSLRLTDLMEKWRNWKKGHFAVYTREGRRCCWRWQRKSLVPLFVALYRFLAMVV</sequence>